<dbReference type="SUPFAM" id="SSF47565">
    <property type="entry name" value="Insect pheromone/odorant-binding proteins"/>
    <property type="match status" value="1"/>
</dbReference>
<organism evidence="2">
    <name type="scientific">Blattella germanica</name>
    <name type="common">German cockroach</name>
    <name type="synonym">Blatta germanica</name>
    <dbReference type="NCBI Taxonomy" id="6973"/>
    <lineage>
        <taxon>Eukaryota</taxon>
        <taxon>Metazoa</taxon>
        <taxon>Ecdysozoa</taxon>
        <taxon>Arthropoda</taxon>
        <taxon>Hexapoda</taxon>
        <taxon>Insecta</taxon>
        <taxon>Pterygota</taxon>
        <taxon>Neoptera</taxon>
        <taxon>Polyneoptera</taxon>
        <taxon>Dictyoptera</taxon>
        <taxon>Blattodea</taxon>
        <taxon>Blaberoidea</taxon>
        <taxon>Blattellidae</taxon>
        <taxon>Blattella</taxon>
    </lineage>
</organism>
<feature type="signal peptide" evidence="1">
    <location>
        <begin position="1"/>
        <end position="21"/>
    </location>
</feature>
<reference evidence="2" key="1">
    <citation type="submission" date="2015-08" db="EMBL/GenBank/DDBJ databases">
        <title>Transcriptome-Based Identification and Expression Profiles of Chemosensory Genes in German Cockroach, Blattella germanica.</title>
        <authorList>
            <person name="Niu D.-J."/>
        </authorList>
    </citation>
    <scope>NUCLEOTIDE SEQUENCE</scope>
</reference>
<evidence type="ECO:0000256" key="1">
    <source>
        <dbReference type="SAM" id="SignalP"/>
    </source>
</evidence>
<protein>
    <submittedName>
        <fullName evidence="2">Chemosensory protein</fullName>
    </submittedName>
</protein>
<dbReference type="InterPro" id="IPR036728">
    <property type="entry name" value="PBP_GOBP_sf"/>
</dbReference>
<accession>A0A0X8DBR6</accession>
<name>A0A0X8DBR6_BLAGE</name>
<dbReference type="EMBL" id="KT381681">
    <property type="protein sequence ID" value="AMA98172.1"/>
    <property type="molecule type" value="mRNA"/>
</dbReference>
<keyword evidence="1" id="KW-0732">Signal</keyword>
<sequence>MNSKLLFAILSAFVAIHVASAFGNVDVFLFSPLAGEDVESPAFLSRVTRGAGKGNLFKNCCGQRDMPAFTQEDIETKKACKDEASGNADRKEGFICAMDCMAKKSGIVDSDGNVDAAKFSEKVQTFYDEQELKDKVKDIVPEIVSKANAQKGDGACSKAAMIALFKTKAKIELECSESLKKSGEECDKVREWSKKFDSQ</sequence>
<feature type="chain" id="PRO_5007065558" evidence="1">
    <location>
        <begin position="22"/>
        <end position="199"/>
    </location>
</feature>
<dbReference type="AlphaFoldDB" id="A0A0X8DBR6"/>
<dbReference type="GO" id="GO:0005549">
    <property type="term" value="F:odorant binding"/>
    <property type="evidence" value="ECO:0007669"/>
    <property type="project" value="InterPro"/>
</dbReference>
<proteinExistence type="evidence at transcript level"/>
<evidence type="ECO:0000313" key="2">
    <source>
        <dbReference type="EMBL" id="AMA98172.1"/>
    </source>
</evidence>
<dbReference type="Gene3D" id="1.10.238.20">
    <property type="entry name" value="Pheromone/general odorant binding protein domain"/>
    <property type="match status" value="1"/>
</dbReference>